<proteinExistence type="predicted"/>
<dbReference type="EMBL" id="CP050964">
    <property type="protein sequence ID" value="QIX89165.1"/>
    <property type="molecule type" value="Genomic_DNA"/>
</dbReference>
<sequence length="165" mass="20214">MRYLPEVKKIKIELIRLKFDDSVLYKYKPFKYCCETITKNETIEFTTESSTGDYDVCDDDNFTLPHFSSWFVETEKDGEDEWENDYYYPIEFCPHCGEKIEIVVVGEEDRTEEYLELKKQRDDLWKKCQRTDSKKKENELRRRVKELDSKIDWFYELCEYEEVKH</sequence>
<protein>
    <submittedName>
        <fullName evidence="1">Uncharacterized protein</fullName>
    </submittedName>
</protein>
<dbReference type="GeneID" id="57959596"/>
<gene>
    <name evidence="1" type="ORF">FOC47_00335</name>
</gene>
<dbReference type="AlphaFoldDB" id="A0AAP9S5D4"/>
<dbReference type="Proteomes" id="UP000501069">
    <property type="component" value="Chromosome"/>
</dbReference>
<evidence type="ECO:0000313" key="1">
    <source>
        <dbReference type="EMBL" id="QIX89165.1"/>
    </source>
</evidence>
<organism evidence="1 2">
    <name type="scientific">Enterocloster clostridioformis</name>
    <dbReference type="NCBI Taxonomy" id="1531"/>
    <lineage>
        <taxon>Bacteria</taxon>
        <taxon>Bacillati</taxon>
        <taxon>Bacillota</taxon>
        <taxon>Clostridia</taxon>
        <taxon>Lachnospirales</taxon>
        <taxon>Lachnospiraceae</taxon>
        <taxon>Enterocloster</taxon>
    </lineage>
</organism>
<dbReference type="RefSeq" id="WP_039886351.1">
    <property type="nucleotide sequence ID" value="NZ_CABKQO010000001.1"/>
</dbReference>
<reference evidence="1 2" key="1">
    <citation type="submission" date="2019-11" db="EMBL/GenBank/DDBJ databases">
        <title>FDA dAtabase for Regulatory Grade micrObial Sequences (FDA-ARGOS): Supporting development and validation of Infectious Disease Dx tests.</title>
        <authorList>
            <person name="Turner S."/>
            <person name="Byrd R."/>
            <person name="Tallon L."/>
            <person name="Sadzewicz L."/>
            <person name="Vavikolanu K."/>
            <person name="Mehta A."/>
            <person name="Aluvathingal J."/>
            <person name="Nadendla S."/>
            <person name="Myers T."/>
            <person name="Yan Y."/>
            <person name="Sichtig H."/>
        </authorList>
    </citation>
    <scope>NUCLEOTIDE SEQUENCE [LARGE SCALE GENOMIC DNA]</scope>
    <source>
        <strain evidence="1 2">FDAARGOS_739</strain>
    </source>
</reference>
<name>A0AAP9S5D4_9FIRM</name>
<evidence type="ECO:0000313" key="2">
    <source>
        <dbReference type="Proteomes" id="UP000501069"/>
    </source>
</evidence>
<accession>A0AAP9S5D4</accession>